<evidence type="ECO:0000313" key="1">
    <source>
        <dbReference type="EMBL" id="MCE2055579.1"/>
    </source>
</evidence>
<sequence length="120" mass="12999">MALVRREEGCEEKRERESGGLVCWLFSGEIRLLVGRGEKMRGQFCLGFASLEAEEGGQNKRNIGRQLLDGAGGLGFVGGEGDAGGDVVEEENNGGTGEGEYRGVVFGGLLMLYWYGGWRF</sequence>
<dbReference type="Proteomes" id="UP000823775">
    <property type="component" value="Unassembled WGS sequence"/>
</dbReference>
<name>A0ABS8W428_DATST</name>
<keyword evidence="2" id="KW-1185">Reference proteome</keyword>
<evidence type="ECO:0000313" key="2">
    <source>
        <dbReference type="Proteomes" id="UP000823775"/>
    </source>
</evidence>
<proteinExistence type="predicted"/>
<protein>
    <submittedName>
        <fullName evidence="1">Uncharacterized protein</fullName>
    </submittedName>
</protein>
<dbReference type="EMBL" id="JACEIK010006358">
    <property type="protein sequence ID" value="MCE2055579.1"/>
    <property type="molecule type" value="Genomic_DNA"/>
</dbReference>
<reference evidence="1 2" key="1">
    <citation type="journal article" date="2021" name="BMC Genomics">
        <title>Datura genome reveals duplications of psychoactive alkaloid biosynthetic genes and high mutation rate following tissue culture.</title>
        <authorList>
            <person name="Rajewski A."/>
            <person name="Carter-House D."/>
            <person name="Stajich J."/>
            <person name="Litt A."/>
        </authorList>
    </citation>
    <scope>NUCLEOTIDE SEQUENCE [LARGE SCALE GENOMIC DNA]</scope>
    <source>
        <strain evidence="1">AR-01</strain>
    </source>
</reference>
<accession>A0ABS8W428</accession>
<comment type="caution">
    <text evidence="1">The sequence shown here is derived from an EMBL/GenBank/DDBJ whole genome shotgun (WGS) entry which is preliminary data.</text>
</comment>
<organism evidence="1 2">
    <name type="scientific">Datura stramonium</name>
    <name type="common">Jimsonweed</name>
    <name type="synonym">Common thornapple</name>
    <dbReference type="NCBI Taxonomy" id="4076"/>
    <lineage>
        <taxon>Eukaryota</taxon>
        <taxon>Viridiplantae</taxon>
        <taxon>Streptophyta</taxon>
        <taxon>Embryophyta</taxon>
        <taxon>Tracheophyta</taxon>
        <taxon>Spermatophyta</taxon>
        <taxon>Magnoliopsida</taxon>
        <taxon>eudicotyledons</taxon>
        <taxon>Gunneridae</taxon>
        <taxon>Pentapetalae</taxon>
        <taxon>asterids</taxon>
        <taxon>lamiids</taxon>
        <taxon>Solanales</taxon>
        <taxon>Solanaceae</taxon>
        <taxon>Solanoideae</taxon>
        <taxon>Datureae</taxon>
        <taxon>Datura</taxon>
    </lineage>
</organism>
<gene>
    <name evidence="1" type="ORF">HAX54_042899</name>
</gene>